<evidence type="ECO:0000313" key="4">
    <source>
        <dbReference type="Proteomes" id="UP000052167"/>
    </source>
</evidence>
<feature type="domain" description="AB hydrolase-1" evidence="2">
    <location>
        <begin position="22"/>
        <end position="305"/>
    </location>
</feature>
<dbReference type="OrthoDB" id="9812774at2"/>
<keyword evidence="4" id="KW-1185">Reference proteome</keyword>
<dbReference type="InterPro" id="IPR029058">
    <property type="entry name" value="AB_hydrolase_fold"/>
</dbReference>
<comment type="caution">
    <text evidence="3">The sequence shown here is derived from an EMBL/GenBank/DDBJ whole genome shotgun (WGS) entry which is preliminary data.</text>
</comment>
<dbReference type="RefSeq" id="WP_037164399.1">
    <property type="nucleotide sequence ID" value="NZ_JOKI01000006.1"/>
</dbReference>
<dbReference type="Pfam" id="PF00561">
    <property type="entry name" value="Abhydrolase_1"/>
    <property type="match status" value="1"/>
</dbReference>
<proteinExistence type="predicted"/>
<dbReference type="SUPFAM" id="SSF53474">
    <property type="entry name" value="alpha/beta-Hydrolases"/>
    <property type="match status" value="1"/>
</dbReference>
<dbReference type="AlphaFoldDB" id="A0A922P2W2"/>
<protein>
    <submittedName>
        <fullName evidence="3">Epoxide hydrolase</fullName>
    </submittedName>
</protein>
<dbReference type="InterPro" id="IPR000639">
    <property type="entry name" value="Epox_hydrolase-like"/>
</dbReference>
<evidence type="ECO:0000256" key="1">
    <source>
        <dbReference type="ARBA" id="ARBA00022801"/>
    </source>
</evidence>
<name>A0A922P2W2_9HYPH</name>
<keyword evidence="1 3" id="KW-0378">Hydrolase</keyword>
<dbReference type="PRINTS" id="PR00412">
    <property type="entry name" value="EPOXHYDRLASE"/>
</dbReference>
<dbReference type="GO" id="GO:0016787">
    <property type="term" value="F:hydrolase activity"/>
    <property type="evidence" value="ECO:0007669"/>
    <property type="project" value="UniProtKB-KW"/>
</dbReference>
<dbReference type="PANTHER" id="PTHR43329">
    <property type="entry name" value="EPOXIDE HYDROLASE"/>
    <property type="match status" value="1"/>
</dbReference>
<reference evidence="3 4" key="1">
    <citation type="submission" date="2014-06" db="EMBL/GenBank/DDBJ databases">
        <title>Rhizobium pelagicum/R2-400B4.</title>
        <authorList>
            <person name="Kimes N.E."/>
            <person name="Lopez-Perez M."/>
        </authorList>
    </citation>
    <scope>NUCLEOTIDE SEQUENCE [LARGE SCALE GENOMIC DNA]</scope>
    <source>
        <strain evidence="3 4">R2-400B4</strain>
    </source>
</reference>
<dbReference type="Gene3D" id="3.40.50.1820">
    <property type="entry name" value="alpha/beta hydrolase"/>
    <property type="match status" value="1"/>
</dbReference>
<accession>A0A922P2W2</accession>
<dbReference type="InterPro" id="IPR000073">
    <property type="entry name" value="AB_hydrolase_1"/>
</dbReference>
<evidence type="ECO:0000313" key="3">
    <source>
        <dbReference type="EMBL" id="KEQ09027.1"/>
    </source>
</evidence>
<evidence type="ECO:0000259" key="2">
    <source>
        <dbReference type="Pfam" id="PF00561"/>
    </source>
</evidence>
<sequence length="330" mass="36029">MSSRKLAANGLNMHIEESGEGPLVLFVHGFPETSYAWRHQLEALAAAGFHAVAPDMRGYGETDSPTDIARYSTFDLVGDLVGLLDALGCESAVIVGNDWGSTLAWQAALMRSDRFKGVVSIGAPMMGNPPVPPTHLFPQTDDEFFYTLYFQEPGAAEAELERDVGSTLRKILFSASFEAGARREGDGTPNPFSMVSRAKGLLASLPTPEMLPQWLSEADLAHYVQTFSRTGFGGGLNYYRNLDANWSLQRSLNGMKIEVPALYMVGEQDVGLAMPGMRQIIDAMPQLVPKLRQSLVIPDCGHWAPQERPYEVSAAVIAFAQSVNDGSWRI</sequence>
<organism evidence="3 4">
    <name type="scientific">Pseudorhizobium pelagicum</name>
    <dbReference type="NCBI Taxonomy" id="1509405"/>
    <lineage>
        <taxon>Bacteria</taxon>
        <taxon>Pseudomonadati</taxon>
        <taxon>Pseudomonadota</taxon>
        <taxon>Alphaproteobacteria</taxon>
        <taxon>Hyphomicrobiales</taxon>
        <taxon>Rhizobiaceae</taxon>
        <taxon>Rhizobium/Agrobacterium group</taxon>
        <taxon>Pseudorhizobium</taxon>
    </lineage>
</organism>
<gene>
    <name evidence="3" type="ORF">GV68_24970</name>
</gene>
<dbReference type="Proteomes" id="UP000052167">
    <property type="component" value="Unassembled WGS sequence"/>
</dbReference>
<dbReference type="EMBL" id="JOKJ01000008">
    <property type="protein sequence ID" value="KEQ09027.1"/>
    <property type="molecule type" value="Genomic_DNA"/>
</dbReference>